<keyword evidence="10" id="KW-1185">Reference proteome</keyword>
<dbReference type="Proteomes" id="UP000295292">
    <property type="component" value="Unassembled WGS sequence"/>
</dbReference>
<comment type="similarity">
    <text evidence="7">Belongs to the TonB-dependent receptor family.</text>
</comment>
<dbReference type="Gene3D" id="2.40.170.20">
    <property type="entry name" value="TonB-dependent receptor, beta-barrel domain"/>
    <property type="match status" value="1"/>
</dbReference>
<name>A0A4R6W4T2_9SPHI</name>
<evidence type="ECO:0000259" key="8">
    <source>
        <dbReference type="Pfam" id="PF07715"/>
    </source>
</evidence>
<dbReference type="Pfam" id="PF13715">
    <property type="entry name" value="CarbopepD_reg_2"/>
    <property type="match status" value="1"/>
</dbReference>
<dbReference type="PROSITE" id="PS52016">
    <property type="entry name" value="TONB_DEPENDENT_REC_3"/>
    <property type="match status" value="1"/>
</dbReference>
<keyword evidence="6 7" id="KW-0998">Cell outer membrane</keyword>
<evidence type="ECO:0000256" key="7">
    <source>
        <dbReference type="PROSITE-ProRule" id="PRU01360"/>
    </source>
</evidence>
<dbReference type="NCBIfam" id="TIGR04057">
    <property type="entry name" value="SusC_RagA_signa"/>
    <property type="match status" value="1"/>
</dbReference>
<sequence>MKISLNPFLQNGKDGLSLHEPTNGTQTSVFNRITDPFYLSRPLSRSLMKINLITLLLGLGLSQVDASTYAQQVTLKRQKTSLEAILKDFEKQSGYTFFYKKTDVTPVRGMNVDVKNMPLNQALNQVLKDGNFTFEYFDKTIVIKKGRELKSQAAARELPQNVLKVVEVNLQRVVRGRVLDENGKPIKGASIRLKSNPKLAVASQDDGTFNLPITSLNEIVIVSYMGYEIREVKVSLEQDRMLIRMKRQEEEVGEVVVTGITQRKKDSFTGATASFTGEELKMVNNQNVVASLRALDPSFIQIENNALGSNPNMLPKIELRGQTSIPTSSLKNEFSTDPNQPLFILDGFETSLRTIMDLDMNIIQSATILKDAASTAIYGSRASNGVIVIETIKPKPGKVQLSYSADMQVQAPDLSSYNMMDAGEKLEFERLSGRFNANQNIVSQQMKLDQLYNDRLDNVLRGVNTYWLDKPLQTGFSHRHSVSARGGEGAVVFDIGLNYKNTKGAMKLSGREDWGSNINLNYRTGKLNVSNRAYISGYTGSESPYGSFSTWVNANPYFEMLPSDEMYLSYKTTTNDSRQDITNVNPLYNASLKSFDRTKNYLITDNLQFNYDFTSALRLTAGGQISKGNTTSDAFLSSLHSKFVGVDYSKRGSLDHAENSYFSYTGNLMLTYAKVINNVHSITANIRGEINETINESNGYTAVGFPSTSNGNPSFSNGFKVDSKPVSFKTISRRNSVLGSVNYSYAQRYNLDFNYNLDGSTSFGSNNLYSPYYSFGAGWNIDKEDFFKDINWVSMLRLRGNIGVTGNQNFGNVSQSVYSYVTDLNRFGEGIYLSALGAPDLKWQRTKQTSVGLDAVLFKNKLNVQVNAYNKLTDPLVVAVTLPSSTGLSAYPFNAGTLNYKGLETTVNYSPIYKPVDRIVLTFGLTGSMLKSRYDNFNNKLSALNQEMRVSNSLTRYKDGYGPNDIWAVQSLGIDPSSGREIFLSANGEQTYNYSPDDVVRVGTAQPLAEGVLRGSLTYKGFTANVLLRYIFQKDNLNTALFNKVENISLKNVENNQDKRALYDRWQKPGDISQFKAISITSTTPISSRFVQKENTFSGESISLGYEFRDQRWLDGLKLSNLRINTFFNDIFYSSTVRRERGIDYPFTKNVSMSIYATFK</sequence>
<dbReference type="InterPro" id="IPR023996">
    <property type="entry name" value="TonB-dep_OMP_SusC/RagA"/>
</dbReference>
<dbReference type="Gene3D" id="2.60.40.1120">
    <property type="entry name" value="Carboxypeptidase-like, regulatory domain"/>
    <property type="match status" value="1"/>
</dbReference>
<dbReference type="SUPFAM" id="SSF49464">
    <property type="entry name" value="Carboxypeptidase regulatory domain-like"/>
    <property type="match status" value="1"/>
</dbReference>
<evidence type="ECO:0000256" key="1">
    <source>
        <dbReference type="ARBA" id="ARBA00004571"/>
    </source>
</evidence>
<accession>A0A4R6W4T2</accession>
<keyword evidence="3 7" id="KW-1134">Transmembrane beta strand</keyword>
<dbReference type="RefSeq" id="WP_133586813.1">
    <property type="nucleotide sequence ID" value="NZ_SNYV01000020.1"/>
</dbReference>
<dbReference type="InterPro" id="IPR008969">
    <property type="entry name" value="CarboxyPept-like_regulatory"/>
</dbReference>
<dbReference type="InterPro" id="IPR036942">
    <property type="entry name" value="Beta-barrel_TonB_sf"/>
</dbReference>
<evidence type="ECO:0000313" key="9">
    <source>
        <dbReference type="EMBL" id="TDQ72224.1"/>
    </source>
</evidence>
<evidence type="ECO:0000256" key="3">
    <source>
        <dbReference type="ARBA" id="ARBA00022452"/>
    </source>
</evidence>
<dbReference type="Gene3D" id="2.170.130.10">
    <property type="entry name" value="TonB-dependent receptor, plug domain"/>
    <property type="match status" value="1"/>
</dbReference>
<evidence type="ECO:0000256" key="6">
    <source>
        <dbReference type="ARBA" id="ARBA00023237"/>
    </source>
</evidence>
<dbReference type="SUPFAM" id="SSF56935">
    <property type="entry name" value="Porins"/>
    <property type="match status" value="1"/>
</dbReference>
<evidence type="ECO:0000256" key="4">
    <source>
        <dbReference type="ARBA" id="ARBA00022692"/>
    </source>
</evidence>
<dbReference type="InterPro" id="IPR023997">
    <property type="entry name" value="TonB-dep_OMP_SusC/RagA_CS"/>
</dbReference>
<organism evidence="9 10">
    <name type="scientific">Sphingobacterium yanglingense</name>
    <dbReference type="NCBI Taxonomy" id="1437280"/>
    <lineage>
        <taxon>Bacteria</taxon>
        <taxon>Pseudomonadati</taxon>
        <taxon>Bacteroidota</taxon>
        <taxon>Sphingobacteriia</taxon>
        <taxon>Sphingobacteriales</taxon>
        <taxon>Sphingobacteriaceae</taxon>
        <taxon>Sphingobacterium</taxon>
    </lineage>
</organism>
<dbReference type="EMBL" id="SNYV01000020">
    <property type="protein sequence ID" value="TDQ72224.1"/>
    <property type="molecule type" value="Genomic_DNA"/>
</dbReference>
<evidence type="ECO:0000313" key="10">
    <source>
        <dbReference type="Proteomes" id="UP000295292"/>
    </source>
</evidence>
<comment type="caution">
    <text evidence="9">The sequence shown here is derived from an EMBL/GenBank/DDBJ whole genome shotgun (WGS) entry which is preliminary data.</text>
</comment>
<dbReference type="AlphaFoldDB" id="A0A4R6W4T2"/>
<evidence type="ECO:0000256" key="5">
    <source>
        <dbReference type="ARBA" id="ARBA00023136"/>
    </source>
</evidence>
<gene>
    <name evidence="9" type="ORF">CLV99_4687</name>
</gene>
<dbReference type="OrthoDB" id="1094723at2"/>
<evidence type="ECO:0000256" key="2">
    <source>
        <dbReference type="ARBA" id="ARBA00022448"/>
    </source>
</evidence>
<dbReference type="InterPro" id="IPR039426">
    <property type="entry name" value="TonB-dep_rcpt-like"/>
</dbReference>
<dbReference type="GO" id="GO:0009279">
    <property type="term" value="C:cell outer membrane"/>
    <property type="evidence" value="ECO:0007669"/>
    <property type="project" value="UniProtKB-SubCell"/>
</dbReference>
<protein>
    <submittedName>
        <fullName evidence="9">TonB-linked SusC/RagA family outer membrane protein</fullName>
    </submittedName>
</protein>
<dbReference type="InterPro" id="IPR037066">
    <property type="entry name" value="Plug_dom_sf"/>
</dbReference>
<dbReference type="Gene3D" id="3.55.50.30">
    <property type="match status" value="1"/>
</dbReference>
<dbReference type="Pfam" id="PF07715">
    <property type="entry name" value="Plug"/>
    <property type="match status" value="1"/>
</dbReference>
<dbReference type="NCBIfam" id="TIGR04056">
    <property type="entry name" value="OMP_RagA_SusC"/>
    <property type="match status" value="1"/>
</dbReference>
<feature type="domain" description="TonB-dependent receptor plug" evidence="8">
    <location>
        <begin position="265"/>
        <end position="386"/>
    </location>
</feature>
<keyword evidence="4 7" id="KW-0812">Transmembrane</keyword>
<proteinExistence type="inferred from homology"/>
<comment type="subcellular location">
    <subcellularLocation>
        <location evidence="1 7">Cell outer membrane</location>
        <topology evidence="1 7">Multi-pass membrane protein</topology>
    </subcellularLocation>
</comment>
<reference evidence="9 10" key="1">
    <citation type="submission" date="2019-03" db="EMBL/GenBank/DDBJ databases">
        <title>Genomic Encyclopedia of Archaeal and Bacterial Type Strains, Phase II (KMG-II): from individual species to whole genera.</title>
        <authorList>
            <person name="Goeker M."/>
        </authorList>
    </citation>
    <scope>NUCLEOTIDE SEQUENCE [LARGE SCALE GENOMIC DNA]</scope>
    <source>
        <strain evidence="9 10">DSM 28353</strain>
    </source>
</reference>
<dbReference type="InterPro" id="IPR012910">
    <property type="entry name" value="Plug_dom"/>
</dbReference>
<keyword evidence="2 7" id="KW-0813">Transport</keyword>
<keyword evidence="5 7" id="KW-0472">Membrane</keyword>